<dbReference type="KEGG" id="mass:CR152_15945"/>
<dbReference type="AlphaFoldDB" id="A0A2D2DLL2"/>
<keyword evidence="1" id="KW-0812">Transmembrane</keyword>
<keyword evidence="3" id="KW-1185">Reference proteome</keyword>
<name>A0A2D2DLL2_9BURK</name>
<organism evidence="2 3">
    <name type="scientific">Massilia violaceinigra</name>
    <dbReference type="NCBI Taxonomy" id="2045208"/>
    <lineage>
        <taxon>Bacteria</taxon>
        <taxon>Pseudomonadati</taxon>
        <taxon>Pseudomonadota</taxon>
        <taxon>Betaproteobacteria</taxon>
        <taxon>Burkholderiales</taxon>
        <taxon>Oxalobacteraceae</taxon>
        <taxon>Telluria group</taxon>
        <taxon>Massilia</taxon>
    </lineage>
</organism>
<keyword evidence="1" id="KW-0472">Membrane</keyword>
<gene>
    <name evidence="2" type="ORF">CR152_15945</name>
</gene>
<sequence length="59" mass="6740">MTHLNAGMIIIVVFLLLKPLTLKSIGKLRRIYKTRPQDFQGPLLNVILMIQLLVLKQAN</sequence>
<feature type="transmembrane region" description="Helical" evidence="1">
    <location>
        <begin position="6"/>
        <end position="25"/>
    </location>
</feature>
<reference evidence="2" key="1">
    <citation type="submission" date="2017-10" db="EMBL/GenBank/DDBJ databases">
        <title>Massilia psychrophilum sp. nov., a novel purple-pigmented bacterium isolated from Tianshan glacier, Xinjiang Municipality, China.</title>
        <authorList>
            <person name="Wang H."/>
        </authorList>
    </citation>
    <scope>NUCLEOTIDE SEQUENCE [LARGE SCALE GENOMIC DNA]</scope>
    <source>
        <strain evidence="2">B2</strain>
    </source>
</reference>
<dbReference type="Proteomes" id="UP000229897">
    <property type="component" value="Chromosome"/>
</dbReference>
<evidence type="ECO:0000313" key="3">
    <source>
        <dbReference type="Proteomes" id="UP000229897"/>
    </source>
</evidence>
<accession>A0A2D2DLL2</accession>
<dbReference type="EMBL" id="CP024608">
    <property type="protein sequence ID" value="ATQ75851.1"/>
    <property type="molecule type" value="Genomic_DNA"/>
</dbReference>
<protein>
    <submittedName>
        <fullName evidence="2">Uncharacterized protein</fullName>
    </submittedName>
</protein>
<keyword evidence="1" id="KW-1133">Transmembrane helix</keyword>
<evidence type="ECO:0000256" key="1">
    <source>
        <dbReference type="SAM" id="Phobius"/>
    </source>
</evidence>
<evidence type="ECO:0000313" key="2">
    <source>
        <dbReference type="EMBL" id="ATQ75851.1"/>
    </source>
</evidence>
<proteinExistence type="predicted"/>